<sequence>MSSVIEYVIDRVKNMWINRQKTDVEGYLMFNDSTNNKSLLLVKVGEKSWKTIWFNDSENRYKAPVVPLINIFNNKV</sequence>
<evidence type="ECO:0000313" key="1">
    <source>
        <dbReference type="EMBL" id="QHT20221.1"/>
    </source>
</evidence>
<accession>A0A6C0DUT5</accession>
<organism evidence="1">
    <name type="scientific">viral metagenome</name>
    <dbReference type="NCBI Taxonomy" id="1070528"/>
    <lineage>
        <taxon>unclassified sequences</taxon>
        <taxon>metagenomes</taxon>
        <taxon>organismal metagenomes</taxon>
    </lineage>
</organism>
<dbReference type="AlphaFoldDB" id="A0A6C0DUT5"/>
<name>A0A6C0DUT5_9ZZZZ</name>
<dbReference type="EMBL" id="MN739677">
    <property type="protein sequence ID" value="QHT20221.1"/>
    <property type="molecule type" value="Genomic_DNA"/>
</dbReference>
<proteinExistence type="predicted"/>
<reference evidence="1" key="1">
    <citation type="journal article" date="2020" name="Nature">
        <title>Giant virus diversity and host interactions through global metagenomics.</title>
        <authorList>
            <person name="Schulz F."/>
            <person name="Roux S."/>
            <person name="Paez-Espino D."/>
            <person name="Jungbluth S."/>
            <person name="Walsh D.A."/>
            <person name="Denef V.J."/>
            <person name="McMahon K.D."/>
            <person name="Konstantinidis K.T."/>
            <person name="Eloe-Fadrosh E.A."/>
            <person name="Kyrpides N.C."/>
            <person name="Woyke T."/>
        </authorList>
    </citation>
    <scope>NUCLEOTIDE SEQUENCE</scope>
    <source>
        <strain evidence="1">GVMAG-M-3300023174-60</strain>
    </source>
</reference>
<protein>
    <submittedName>
        <fullName evidence="1">Uncharacterized protein</fullName>
    </submittedName>
</protein>